<dbReference type="GO" id="GO:0005737">
    <property type="term" value="C:cytoplasm"/>
    <property type="evidence" value="ECO:0007669"/>
    <property type="project" value="UniProtKB-ARBA"/>
</dbReference>
<name>A0A1V6C434_UNCT6</name>
<gene>
    <name evidence="11" type="primary">apeA</name>
    <name evidence="11" type="ORF">BWX89_01614</name>
</gene>
<keyword evidence="7 9" id="KW-0862">Zinc</keyword>
<evidence type="ECO:0000256" key="1">
    <source>
        <dbReference type="ARBA" id="ARBA00001947"/>
    </source>
</evidence>
<dbReference type="PANTHER" id="PTHR28570">
    <property type="entry name" value="ASPARTYL AMINOPEPTIDASE"/>
    <property type="match status" value="1"/>
</dbReference>
<keyword evidence="8 9" id="KW-0482">Metalloprotease</keyword>
<evidence type="ECO:0000256" key="9">
    <source>
        <dbReference type="RuleBase" id="RU004386"/>
    </source>
</evidence>
<dbReference type="Pfam" id="PF02127">
    <property type="entry name" value="Peptidase_M18"/>
    <property type="match status" value="1"/>
</dbReference>
<dbReference type="InterPro" id="IPR023358">
    <property type="entry name" value="Peptidase_M18_dom2"/>
</dbReference>
<evidence type="ECO:0000256" key="5">
    <source>
        <dbReference type="ARBA" id="ARBA00022723"/>
    </source>
</evidence>
<comment type="caution">
    <text evidence="11">The sequence shown here is derived from an EMBL/GenBank/DDBJ whole genome shotgun (WGS) entry which is preliminary data.</text>
</comment>
<dbReference type="Gene3D" id="2.30.250.10">
    <property type="entry name" value="Aminopeptidase i, Domain 2"/>
    <property type="match status" value="1"/>
</dbReference>
<sequence length="451" mass="50560">MLKTNAWKLWKQEEKEKAFSFSEEYKKFISENKTERKFVNKSVELAKKTGFQDITAMEKIVPGDSIFKINKNKQVIFGKIGEVPIEEGARFIVAHIDAPRLDLKPNPVYEDEGIVFFKTHYYGGIKKYHWLTIPLALYGTVVSKTGEIKMIEIGDKTDDPVFTITDLLPHLSRDQVKKTIEEGFPGENLNIVAATIPMEDDKEPVKKNLFSILGQYGVNEEDLISSEFEVVPAGVARDLGFDRSLILGYGQDDRVCSYTSFRALIDSSEVKRSMFCVFVDQEEIGSYGSTSAQSAFFQFFIEELLEKTKSKKSLRDVFENSRAISADVSSLLDPGYKEAYDLRNAARIGCGACVERTTGGRGKAGSTEPTAEYIAWIRKIFDENNVHWQPSELGKIEQGGGGTVATFFARLNIQTIDCGTGVISMHAPFEVTSKADVYSTYNAYKAFYSAE</sequence>
<keyword evidence="6 9" id="KW-0378">Hydrolase</keyword>
<evidence type="ECO:0000256" key="7">
    <source>
        <dbReference type="ARBA" id="ARBA00022833"/>
    </source>
</evidence>
<keyword evidence="3 9" id="KW-0031">Aminopeptidase</keyword>
<evidence type="ECO:0000256" key="6">
    <source>
        <dbReference type="ARBA" id="ARBA00022801"/>
    </source>
</evidence>
<dbReference type="NCBIfam" id="NF002600">
    <property type="entry name" value="PRK02256.1"/>
    <property type="match status" value="1"/>
</dbReference>
<evidence type="ECO:0000256" key="8">
    <source>
        <dbReference type="ARBA" id="ARBA00023049"/>
    </source>
</evidence>
<proteinExistence type="inferred from homology"/>
<dbReference type="PRINTS" id="PR00932">
    <property type="entry name" value="AMINO1PTASE"/>
</dbReference>
<evidence type="ECO:0000256" key="3">
    <source>
        <dbReference type="ARBA" id="ARBA00022438"/>
    </source>
</evidence>
<dbReference type="PANTHER" id="PTHR28570:SF2">
    <property type="entry name" value="M18 FAMILY AMINOPEPTIDASE 1-RELATED"/>
    <property type="match status" value="1"/>
</dbReference>
<comment type="similarity">
    <text evidence="2 9">Belongs to the peptidase M18 family.</text>
</comment>
<dbReference type="InterPro" id="IPR001948">
    <property type="entry name" value="Peptidase_M18"/>
</dbReference>
<dbReference type="SUPFAM" id="SSF53187">
    <property type="entry name" value="Zn-dependent exopeptidases"/>
    <property type="match status" value="1"/>
</dbReference>
<evidence type="ECO:0000256" key="2">
    <source>
        <dbReference type="ARBA" id="ARBA00008290"/>
    </source>
</evidence>
<reference evidence="11" key="1">
    <citation type="submission" date="2017-02" db="EMBL/GenBank/DDBJ databases">
        <title>Delving into the versatile metabolic prowess of the omnipresent phylum Bacteroidetes.</title>
        <authorList>
            <person name="Nobu M.K."/>
            <person name="Mei R."/>
            <person name="Narihiro T."/>
            <person name="Kuroda K."/>
            <person name="Liu W.-T."/>
        </authorList>
    </citation>
    <scope>NUCLEOTIDE SEQUENCE</scope>
    <source>
        <strain evidence="11">ADurb.Bin131</strain>
    </source>
</reference>
<dbReference type="GO" id="GO:0004177">
    <property type="term" value="F:aminopeptidase activity"/>
    <property type="evidence" value="ECO:0007669"/>
    <property type="project" value="UniProtKB-KW"/>
</dbReference>
<dbReference type="SUPFAM" id="SSF101821">
    <property type="entry name" value="Aminopeptidase/glucanase lid domain"/>
    <property type="match status" value="1"/>
</dbReference>
<evidence type="ECO:0000256" key="10">
    <source>
        <dbReference type="RuleBase" id="RU004387"/>
    </source>
</evidence>
<accession>A0A1V6C434</accession>
<dbReference type="Proteomes" id="UP000485562">
    <property type="component" value="Unassembled WGS sequence"/>
</dbReference>
<dbReference type="Gene3D" id="3.40.630.10">
    <property type="entry name" value="Zn peptidases"/>
    <property type="match status" value="1"/>
</dbReference>
<protein>
    <recommendedName>
        <fullName evidence="10">M18 family aminopeptidase</fullName>
        <ecNumber evidence="10">3.4.11.-</ecNumber>
    </recommendedName>
</protein>
<evidence type="ECO:0000256" key="4">
    <source>
        <dbReference type="ARBA" id="ARBA00022670"/>
    </source>
</evidence>
<keyword evidence="4 9" id="KW-0645">Protease</keyword>
<dbReference type="EMBL" id="MWDQ01000150">
    <property type="protein sequence ID" value="OQB71693.1"/>
    <property type="molecule type" value="Genomic_DNA"/>
</dbReference>
<dbReference type="GO" id="GO:0008237">
    <property type="term" value="F:metallopeptidase activity"/>
    <property type="evidence" value="ECO:0007669"/>
    <property type="project" value="UniProtKB-KW"/>
</dbReference>
<organism evidence="11">
    <name type="scientific">candidate division TA06 bacterium ADurb.Bin131</name>
    <dbReference type="NCBI Taxonomy" id="1852827"/>
    <lineage>
        <taxon>Bacteria</taxon>
        <taxon>Bacteria division TA06</taxon>
    </lineage>
</organism>
<dbReference type="EC" id="3.4.11.-" evidence="10"/>
<comment type="cofactor">
    <cofactor evidence="1 10">
        <name>Zn(2+)</name>
        <dbReference type="ChEBI" id="CHEBI:29105"/>
    </cofactor>
</comment>
<evidence type="ECO:0000313" key="11">
    <source>
        <dbReference type="EMBL" id="OQB71693.1"/>
    </source>
</evidence>
<dbReference type="GO" id="GO:0008270">
    <property type="term" value="F:zinc ion binding"/>
    <property type="evidence" value="ECO:0007669"/>
    <property type="project" value="InterPro"/>
</dbReference>
<dbReference type="GO" id="GO:0006508">
    <property type="term" value="P:proteolysis"/>
    <property type="evidence" value="ECO:0007669"/>
    <property type="project" value="UniProtKB-KW"/>
</dbReference>
<keyword evidence="5 9" id="KW-0479">Metal-binding</keyword>
<dbReference type="AlphaFoldDB" id="A0A1V6C434"/>